<evidence type="ECO:0000313" key="1">
    <source>
        <dbReference type="EMBL" id="JAD63066.1"/>
    </source>
</evidence>
<organism evidence="1">
    <name type="scientific">Arundo donax</name>
    <name type="common">Giant reed</name>
    <name type="synonym">Donax arundinaceus</name>
    <dbReference type="NCBI Taxonomy" id="35708"/>
    <lineage>
        <taxon>Eukaryota</taxon>
        <taxon>Viridiplantae</taxon>
        <taxon>Streptophyta</taxon>
        <taxon>Embryophyta</taxon>
        <taxon>Tracheophyta</taxon>
        <taxon>Spermatophyta</taxon>
        <taxon>Magnoliopsida</taxon>
        <taxon>Liliopsida</taxon>
        <taxon>Poales</taxon>
        <taxon>Poaceae</taxon>
        <taxon>PACMAD clade</taxon>
        <taxon>Arundinoideae</taxon>
        <taxon>Arundineae</taxon>
        <taxon>Arundo</taxon>
    </lineage>
</organism>
<accession>A0A0A9BI91</accession>
<reference evidence="1" key="2">
    <citation type="journal article" date="2015" name="Data Brief">
        <title>Shoot transcriptome of the giant reed, Arundo donax.</title>
        <authorList>
            <person name="Barrero R.A."/>
            <person name="Guerrero F.D."/>
            <person name="Moolhuijzen P."/>
            <person name="Goolsby J.A."/>
            <person name="Tidwell J."/>
            <person name="Bellgard S.E."/>
            <person name="Bellgard M.I."/>
        </authorList>
    </citation>
    <scope>NUCLEOTIDE SEQUENCE</scope>
    <source>
        <tissue evidence="1">Shoot tissue taken approximately 20 cm above the soil surface</tissue>
    </source>
</reference>
<proteinExistence type="predicted"/>
<sequence length="17" mass="2025">MCRKNTSRFLGSNRILE</sequence>
<dbReference type="AlphaFoldDB" id="A0A0A9BI91"/>
<reference evidence="1" key="1">
    <citation type="submission" date="2014-09" db="EMBL/GenBank/DDBJ databases">
        <authorList>
            <person name="Magalhaes I.L.F."/>
            <person name="Oliveira U."/>
            <person name="Santos F.R."/>
            <person name="Vidigal T.H.D.A."/>
            <person name="Brescovit A.D."/>
            <person name="Santos A.J."/>
        </authorList>
    </citation>
    <scope>NUCLEOTIDE SEQUENCE</scope>
    <source>
        <tissue evidence="1">Shoot tissue taken approximately 20 cm above the soil surface</tissue>
    </source>
</reference>
<protein>
    <submittedName>
        <fullName evidence="1">Uncharacterized protein</fullName>
    </submittedName>
</protein>
<dbReference type="EMBL" id="GBRH01234829">
    <property type="protein sequence ID" value="JAD63066.1"/>
    <property type="molecule type" value="Transcribed_RNA"/>
</dbReference>
<name>A0A0A9BI91_ARUDO</name>